<keyword evidence="9" id="KW-0175">Coiled coil</keyword>
<gene>
    <name evidence="11" type="ORF">DBV15_06944</name>
</gene>
<dbReference type="Gene3D" id="1.10.510.10">
    <property type="entry name" value="Transferase(Phosphotransferase) domain 1"/>
    <property type="match status" value="1"/>
</dbReference>
<evidence type="ECO:0000256" key="5">
    <source>
        <dbReference type="ARBA" id="ARBA00022777"/>
    </source>
</evidence>
<evidence type="ECO:0000259" key="10">
    <source>
        <dbReference type="PROSITE" id="PS50011"/>
    </source>
</evidence>
<dbReference type="PROSITE" id="PS50011">
    <property type="entry name" value="PROTEIN_KINASE_DOM"/>
    <property type="match status" value="1"/>
</dbReference>
<evidence type="ECO:0000313" key="11">
    <source>
        <dbReference type="EMBL" id="TGZ54492.1"/>
    </source>
</evidence>
<dbReference type="STRING" id="300112.A0A4S2KWE9"/>
<keyword evidence="4" id="KW-0547">Nucleotide-binding</keyword>
<sequence>MGNGFSTVLLVEEIITHKKYAIKKITCHGPEDQQLAAKEVEYYKLIKHPNVIECIDSTCKGTADLIVNTTSEMLIVLPYYHKGTLANDLEQRAKNCNYISPTDILSIFLQICEGVKAFHEAKPEPLAHRDLKTANIVLSDDGIPIIMDLDNGLGSVSTARVQVCGTQAARTLQDLAAERCSMPYRAPELFNVESYCMVDERTDIWSMGCILYALCYFKSPFDTVYERGDSVALAVISAHITFPEDAPYNEDMQNLILMMLKVNPMERPDMSDDLLAKEKEFYRLNRDLQLKTRDVMKTVDSIIHARTENLFNNANPNLEDAKAARLGDTTLRIDKQLRTSSIKVSEAPASVECIDDTEIPKKDSNVGNKAVITLLKGKIDMLYKKLQTVQLEYNNKCDYCKELEGEKKGLDDAQIKLRNQIETLNDTVTKLERVNSDTLSDYQALSNENIVLKKDLESFKKEIRTLNQQSTNLDVRLNRSLESNEKLKSALKCSQIEEKELRNQIRKLQDDKRLAVKNLEKQRSELVQAFKKQTLLIDNLKKQNIHLMANGQITLTKEDFAKLLEWKPQKVTDVSYKAGKYWC</sequence>
<evidence type="ECO:0000256" key="7">
    <source>
        <dbReference type="ARBA" id="ARBA00047899"/>
    </source>
</evidence>
<feature type="coiled-coil region" evidence="9">
    <location>
        <begin position="400"/>
        <end position="525"/>
    </location>
</feature>
<protein>
    <recommendedName>
        <fullName evidence="1">non-specific serine/threonine protein kinase</fullName>
        <ecNumber evidence="1">2.7.11.1</ecNumber>
    </recommendedName>
</protein>
<keyword evidence="3" id="KW-0808">Transferase</keyword>
<evidence type="ECO:0000256" key="1">
    <source>
        <dbReference type="ARBA" id="ARBA00012513"/>
    </source>
</evidence>
<comment type="catalytic activity">
    <reaction evidence="7">
        <text>L-threonyl-[protein] + ATP = O-phospho-L-threonyl-[protein] + ADP + H(+)</text>
        <dbReference type="Rhea" id="RHEA:46608"/>
        <dbReference type="Rhea" id="RHEA-COMP:11060"/>
        <dbReference type="Rhea" id="RHEA-COMP:11605"/>
        <dbReference type="ChEBI" id="CHEBI:15378"/>
        <dbReference type="ChEBI" id="CHEBI:30013"/>
        <dbReference type="ChEBI" id="CHEBI:30616"/>
        <dbReference type="ChEBI" id="CHEBI:61977"/>
        <dbReference type="ChEBI" id="CHEBI:456216"/>
        <dbReference type="EC" id="2.7.11.1"/>
    </reaction>
</comment>
<feature type="domain" description="Protein kinase" evidence="10">
    <location>
        <begin position="1"/>
        <end position="282"/>
    </location>
</feature>
<dbReference type="GO" id="GO:0005524">
    <property type="term" value="F:ATP binding"/>
    <property type="evidence" value="ECO:0007669"/>
    <property type="project" value="UniProtKB-KW"/>
</dbReference>
<dbReference type="PANTHER" id="PTHR45998">
    <property type="entry name" value="SERINE/THREONINE-PROTEIN KINASE 16"/>
    <property type="match status" value="1"/>
</dbReference>
<dbReference type="SMART" id="SM00220">
    <property type="entry name" value="S_TKc"/>
    <property type="match status" value="1"/>
</dbReference>
<dbReference type="Pfam" id="PF00069">
    <property type="entry name" value="Pkinase"/>
    <property type="match status" value="1"/>
</dbReference>
<evidence type="ECO:0000256" key="9">
    <source>
        <dbReference type="SAM" id="Coils"/>
    </source>
</evidence>
<comment type="caution">
    <text evidence="11">The sequence shown here is derived from an EMBL/GenBank/DDBJ whole genome shotgun (WGS) entry which is preliminary data.</text>
</comment>
<dbReference type="GO" id="GO:0005794">
    <property type="term" value="C:Golgi apparatus"/>
    <property type="evidence" value="ECO:0007669"/>
    <property type="project" value="TreeGrafter"/>
</dbReference>
<dbReference type="PANTHER" id="PTHR45998:SF2">
    <property type="entry name" value="SERINE_THREONINE-PROTEIN KINASE 16"/>
    <property type="match status" value="1"/>
</dbReference>
<dbReference type="Proteomes" id="UP000310200">
    <property type="component" value="Unassembled WGS sequence"/>
</dbReference>
<dbReference type="GO" id="GO:0004674">
    <property type="term" value="F:protein serine/threonine kinase activity"/>
    <property type="evidence" value="ECO:0007669"/>
    <property type="project" value="UniProtKB-KW"/>
</dbReference>
<evidence type="ECO:0000256" key="8">
    <source>
        <dbReference type="ARBA" id="ARBA00048679"/>
    </source>
</evidence>
<keyword evidence="6" id="KW-0067">ATP-binding</keyword>
<dbReference type="InterPro" id="IPR052239">
    <property type="entry name" value="Ser/Thr-specific_kinases"/>
</dbReference>
<dbReference type="EMBL" id="QBLH01000655">
    <property type="protein sequence ID" value="TGZ54492.1"/>
    <property type="molecule type" value="Genomic_DNA"/>
</dbReference>
<dbReference type="SUPFAM" id="SSF56112">
    <property type="entry name" value="Protein kinase-like (PK-like)"/>
    <property type="match status" value="1"/>
</dbReference>
<dbReference type="EC" id="2.7.11.1" evidence="1"/>
<dbReference type="InterPro" id="IPR008271">
    <property type="entry name" value="Ser/Thr_kinase_AS"/>
</dbReference>
<name>A0A4S2KWE9_9HYME</name>
<reference evidence="11 12" key="1">
    <citation type="journal article" date="2019" name="Philos. Trans. R. Soc. Lond., B, Biol. Sci.">
        <title>Ant behaviour and brain gene expression of defending hosts depend on the ecological success of the intruding social parasite.</title>
        <authorList>
            <person name="Kaur R."/>
            <person name="Stoldt M."/>
            <person name="Jongepier E."/>
            <person name="Feldmeyer B."/>
            <person name="Menzel F."/>
            <person name="Bornberg-Bauer E."/>
            <person name="Foitzik S."/>
        </authorList>
    </citation>
    <scope>NUCLEOTIDE SEQUENCE [LARGE SCALE GENOMIC DNA]</scope>
    <source>
        <tissue evidence="11">Whole body</tissue>
    </source>
</reference>
<evidence type="ECO:0000256" key="2">
    <source>
        <dbReference type="ARBA" id="ARBA00022527"/>
    </source>
</evidence>
<dbReference type="Gene3D" id="1.10.287.1490">
    <property type="match status" value="1"/>
</dbReference>
<evidence type="ECO:0000256" key="4">
    <source>
        <dbReference type="ARBA" id="ARBA00022741"/>
    </source>
</evidence>
<dbReference type="InterPro" id="IPR011009">
    <property type="entry name" value="Kinase-like_dom_sf"/>
</dbReference>
<evidence type="ECO:0000256" key="3">
    <source>
        <dbReference type="ARBA" id="ARBA00022679"/>
    </source>
</evidence>
<dbReference type="PROSITE" id="PS00108">
    <property type="entry name" value="PROTEIN_KINASE_ST"/>
    <property type="match status" value="1"/>
</dbReference>
<evidence type="ECO:0000256" key="6">
    <source>
        <dbReference type="ARBA" id="ARBA00022840"/>
    </source>
</evidence>
<keyword evidence="12" id="KW-1185">Reference proteome</keyword>
<accession>A0A4S2KWE9</accession>
<organism evidence="11 12">
    <name type="scientific">Temnothorax longispinosus</name>
    <dbReference type="NCBI Taxonomy" id="300112"/>
    <lineage>
        <taxon>Eukaryota</taxon>
        <taxon>Metazoa</taxon>
        <taxon>Ecdysozoa</taxon>
        <taxon>Arthropoda</taxon>
        <taxon>Hexapoda</taxon>
        <taxon>Insecta</taxon>
        <taxon>Pterygota</taxon>
        <taxon>Neoptera</taxon>
        <taxon>Endopterygota</taxon>
        <taxon>Hymenoptera</taxon>
        <taxon>Apocrita</taxon>
        <taxon>Aculeata</taxon>
        <taxon>Formicoidea</taxon>
        <taxon>Formicidae</taxon>
        <taxon>Myrmicinae</taxon>
        <taxon>Temnothorax</taxon>
    </lineage>
</organism>
<proteinExistence type="predicted"/>
<evidence type="ECO:0000313" key="12">
    <source>
        <dbReference type="Proteomes" id="UP000310200"/>
    </source>
</evidence>
<dbReference type="AlphaFoldDB" id="A0A4S2KWE9"/>
<dbReference type="InterPro" id="IPR000719">
    <property type="entry name" value="Prot_kinase_dom"/>
</dbReference>
<keyword evidence="5" id="KW-0418">Kinase</keyword>
<comment type="catalytic activity">
    <reaction evidence="8">
        <text>L-seryl-[protein] + ATP = O-phospho-L-seryl-[protein] + ADP + H(+)</text>
        <dbReference type="Rhea" id="RHEA:17989"/>
        <dbReference type="Rhea" id="RHEA-COMP:9863"/>
        <dbReference type="Rhea" id="RHEA-COMP:11604"/>
        <dbReference type="ChEBI" id="CHEBI:15378"/>
        <dbReference type="ChEBI" id="CHEBI:29999"/>
        <dbReference type="ChEBI" id="CHEBI:30616"/>
        <dbReference type="ChEBI" id="CHEBI:83421"/>
        <dbReference type="ChEBI" id="CHEBI:456216"/>
        <dbReference type="EC" id="2.7.11.1"/>
    </reaction>
</comment>
<keyword evidence="2" id="KW-0723">Serine/threonine-protein kinase</keyword>